<dbReference type="InterPro" id="IPR004088">
    <property type="entry name" value="KH_dom_type_1"/>
</dbReference>
<gene>
    <name evidence="3" type="ORF">PPAR00522_LOCUS10057</name>
</gene>
<proteinExistence type="predicted"/>
<name>A0A7S0UW84_9CHLO</name>
<dbReference type="CDD" id="cd00105">
    <property type="entry name" value="KH-I"/>
    <property type="match status" value="1"/>
</dbReference>
<dbReference type="GO" id="GO:0003723">
    <property type="term" value="F:RNA binding"/>
    <property type="evidence" value="ECO:0007669"/>
    <property type="project" value="UniProtKB-UniRule"/>
</dbReference>
<organism evidence="3">
    <name type="scientific">Polytomella parva</name>
    <dbReference type="NCBI Taxonomy" id="51329"/>
    <lineage>
        <taxon>Eukaryota</taxon>
        <taxon>Viridiplantae</taxon>
        <taxon>Chlorophyta</taxon>
        <taxon>core chlorophytes</taxon>
        <taxon>Chlorophyceae</taxon>
        <taxon>CS clade</taxon>
        <taxon>Chlamydomonadales</taxon>
        <taxon>Chlamydomonadaceae</taxon>
        <taxon>Polytomella</taxon>
    </lineage>
</organism>
<feature type="domain" description="K Homology" evidence="2">
    <location>
        <begin position="2"/>
        <end position="69"/>
    </location>
</feature>
<keyword evidence="1" id="KW-0694">RNA-binding</keyword>
<evidence type="ECO:0000259" key="2">
    <source>
        <dbReference type="SMART" id="SM00322"/>
    </source>
</evidence>
<evidence type="ECO:0000313" key="3">
    <source>
        <dbReference type="EMBL" id="CAD8773651.1"/>
    </source>
</evidence>
<dbReference type="SMART" id="SM00322">
    <property type="entry name" value="KH"/>
    <property type="match status" value="1"/>
</dbReference>
<dbReference type="PROSITE" id="PS50084">
    <property type="entry name" value="KH_TYPE_1"/>
    <property type="match status" value="1"/>
</dbReference>
<dbReference type="InterPro" id="IPR004087">
    <property type="entry name" value="KH_dom"/>
</dbReference>
<reference evidence="3" key="1">
    <citation type="submission" date="2021-01" db="EMBL/GenBank/DDBJ databases">
        <authorList>
            <person name="Corre E."/>
            <person name="Pelletier E."/>
            <person name="Niang G."/>
            <person name="Scheremetjew M."/>
            <person name="Finn R."/>
            <person name="Kale V."/>
            <person name="Holt S."/>
            <person name="Cochrane G."/>
            <person name="Meng A."/>
            <person name="Brown T."/>
            <person name="Cohen L."/>
        </authorList>
    </citation>
    <scope>NUCLEOTIDE SEQUENCE</scope>
    <source>
        <strain evidence="3">SAG 63-3</strain>
    </source>
</reference>
<dbReference type="Pfam" id="PF00013">
    <property type="entry name" value="KH_1"/>
    <property type="match status" value="1"/>
</dbReference>
<dbReference type="AlphaFoldDB" id="A0A7S0UW84"/>
<protein>
    <recommendedName>
        <fullName evidence="2">K Homology domain-containing protein</fullName>
    </recommendedName>
</protein>
<dbReference type="SUPFAM" id="SSF54791">
    <property type="entry name" value="Eukaryotic type KH-domain (KH-domain type I)"/>
    <property type="match status" value="1"/>
</dbReference>
<accession>A0A7S0UW84</accession>
<sequence>MKNQTTTLECPRQMVGRIIGKNGETVKALQTYTGATIQIDQSMDPTQVSLSGPPYSLSLALSMVSDIVRGSFKGFALLRQSCRPASSGRLGFNNIQEPRPIYAPGYGLIPASQLYDDRTGVGALFPPNIYGAARSLVDRQIPPLYPTLLPGGRGPNILAVSPDGTIQNGTPYTAGAVVHHSAANLMSVQLQNFNENSPTNSYGPSAAAAAVAAAAAAVTAGNGTGQRHRDPSSFNSNLHAASVGTANLMSAPRVDSSYLLPMPYMGAGGGHEMIESMEDRYNVPSGSHLLQIAGHGSGIQTSGSSLNTKSFY</sequence>
<evidence type="ECO:0000256" key="1">
    <source>
        <dbReference type="PROSITE-ProRule" id="PRU00117"/>
    </source>
</evidence>
<dbReference type="InterPro" id="IPR036612">
    <property type="entry name" value="KH_dom_type_1_sf"/>
</dbReference>
<dbReference type="EMBL" id="HBFM01015848">
    <property type="protein sequence ID" value="CAD8773651.1"/>
    <property type="molecule type" value="Transcribed_RNA"/>
</dbReference>
<dbReference type="Gene3D" id="3.30.1370.10">
    <property type="entry name" value="K Homology domain, type 1"/>
    <property type="match status" value="1"/>
</dbReference>